<dbReference type="Proteomes" id="UP000177625">
    <property type="component" value="Unassembled WGS sequence"/>
</dbReference>
<name>A0A1E1MV08_RHYSE</name>
<proteinExistence type="predicted"/>
<evidence type="ECO:0000313" key="1">
    <source>
        <dbReference type="EMBL" id="CZT52916.1"/>
    </source>
</evidence>
<organism evidence="1 2">
    <name type="scientific">Rhynchosporium secalis</name>
    <name type="common">Barley scald fungus</name>
    <dbReference type="NCBI Taxonomy" id="38038"/>
    <lineage>
        <taxon>Eukaryota</taxon>
        <taxon>Fungi</taxon>
        <taxon>Dikarya</taxon>
        <taxon>Ascomycota</taxon>
        <taxon>Pezizomycotina</taxon>
        <taxon>Leotiomycetes</taxon>
        <taxon>Helotiales</taxon>
        <taxon>Ploettnerulaceae</taxon>
        <taxon>Rhynchosporium</taxon>
    </lineage>
</organism>
<dbReference type="AlphaFoldDB" id="A0A1E1MV08"/>
<gene>
    <name evidence="1" type="ORF">RSE6_14320</name>
</gene>
<dbReference type="EMBL" id="FJVC01000653">
    <property type="protein sequence ID" value="CZT52916.1"/>
    <property type="molecule type" value="Genomic_DNA"/>
</dbReference>
<sequence>MQKTHPVWLFVWNVDSEVHSWSRPSVADVKEILPLPPTISSEERAYVSRTLNEGMKHEVR</sequence>
<evidence type="ECO:0000313" key="2">
    <source>
        <dbReference type="Proteomes" id="UP000177625"/>
    </source>
</evidence>
<keyword evidence="2" id="KW-1185">Reference proteome</keyword>
<protein>
    <submittedName>
        <fullName evidence="1">Uncharacterized protein</fullName>
    </submittedName>
</protein>
<accession>A0A1E1MV08</accession>
<reference evidence="2" key="1">
    <citation type="submission" date="2016-03" db="EMBL/GenBank/DDBJ databases">
        <authorList>
            <person name="Guldener U."/>
        </authorList>
    </citation>
    <scope>NUCLEOTIDE SEQUENCE [LARGE SCALE GENOMIC DNA]</scope>
</reference>